<dbReference type="SUPFAM" id="SSF54427">
    <property type="entry name" value="NTF2-like"/>
    <property type="match status" value="1"/>
</dbReference>
<dbReference type="InterPro" id="IPR032710">
    <property type="entry name" value="NTF2-like_dom_sf"/>
</dbReference>
<evidence type="ECO:0000313" key="2">
    <source>
        <dbReference type="Proteomes" id="UP000824156"/>
    </source>
</evidence>
<gene>
    <name evidence="1" type="ORF">H9853_07435</name>
</gene>
<dbReference type="Gene3D" id="3.10.450.50">
    <property type="match status" value="1"/>
</dbReference>
<comment type="caution">
    <text evidence="1">The sequence shown here is derived from an EMBL/GenBank/DDBJ whole genome shotgun (WGS) entry which is preliminary data.</text>
</comment>
<dbReference type="AlphaFoldDB" id="A0A9D1W986"/>
<organism evidence="1 2">
    <name type="scientific">Candidatus Sphingobacterium stercoripullorum</name>
    <dbReference type="NCBI Taxonomy" id="2838759"/>
    <lineage>
        <taxon>Bacteria</taxon>
        <taxon>Pseudomonadati</taxon>
        <taxon>Bacteroidota</taxon>
        <taxon>Sphingobacteriia</taxon>
        <taxon>Sphingobacteriales</taxon>
        <taxon>Sphingobacteriaceae</taxon>
        <taxon>Sphingobacterium</taxon>
    </lineage>
</organism>
<dbReference type="Proteomes" id="UP000824156">
    <property type="component" value="Unassembled WGS sequence"/>
</dbReference>
<reference evidence="1" key="2">
    <citation type="submission" date="2021-04" db="EMBL/GenBank/DDBJ databases">
        <authorList>
            <person name="Gilroy R."/>
        </authorList>
    </citation>
    <scope>NUCLEOTIDE SEQUENCE</scope>
    <source>
        <strain evidence="1">1719</strain>
    </source>
</reference>
<accession>A0A9D1W986</accession>
<feature type="non-terminal residue" evidence="1">
    <location>
        <position position="1"/>
    </location>
</feature>
<name>A0A9D1W986_9SPHI</name>
<sequence>MNKLIYAFSLLYFLGLPFYYALGHSKPQTADIILALSGKKWEWIMHRQIDSLDALFHEKLIFRQAAVKMDKPGYMGVIENGSPYFRHVETLETDIQVLEDLSILYTKVQFTTGDKQLSPEIKEVTEVYQNSPTGWKLITFQMSKD</sequence>
<reference evidence="1" key="1">
    <citation type="journal article" date="2021" name="PeerJ">
        <title>Extensive microbial diversity within the chicken gut microbiome revealed by metagenomics and culture.</title>
        <authorList>
            <person name="Gilroy R."/>
            <person name="Ravi A."/>
            <person name="Getino M."/>
            <person name="Pursley I."/>
            <person name="Horton D.L."/>
            <person name="Alikhan N.F."/>
            <person name="Baker D."/>
            <person name="Gharbi K."/>
            <person name="Hall N."/>
            <person name="Watson M."/>
            <person name="Adriaenssens E.M."/>
            <person name="Foster-Nyarko E."/>
            <person name="Jarju S."/>
            <person name="Secka A."/>
            <person name="Antonio M."/>
            <person name="Oren A."/>
            <person name="Chaudhuri R.R."/>
            <person name="La Ragione R."/>
            <person name="Hildebrand F."/>
            <person name="Pallen M.J."/>
        </authorList>
    </citation>
    <scope>NUCLEOTIDE SEQUENCE</scope>
    <source>
        <strain evidence="1">1719</strain>
    </source>
</reference>
<protein>
    <submittedName>
        <fullName evidence="1">Nuclear transport factor 2 family protein</fullName>
    </submittedName>
</protein>
<evidence type="ECO:0000313" key="1">
    <source>
        <dbReference type="EMBL" id="HIX54841.1"/>
    </source>
</evidence>
<dbReference type="EMBL" id="DXEZ01000208">
    <property type="protein sequence ID" value="HIX54841.1"/>
    <property type="molecule type" value="Genomic_DNA"/>
</dbReference>
<proteinExistence type="predicted"/>